<dbReference type="SUPFAM" id="SSF54001">
    <property type="entry name" value="Cysteine proteinases"/>
    <property type="match status" value="1"/>
</dbReference>
<sequence length="1003" mass="113798">MANIDNDQGIGDLPTILTVRRSTRLSDQMALDDGGSSRIIDLTSDGEDANVPGMITLICKLIAPFYVYIGKSVCKCVAVYLGTGLYSCICVIDDTRTETREGSSGRQRNRVPLNVGSRRKRLGLKAKVQTIGKKDKDDKGGVVNKVSGKKDKDDKGRVGKKSKYFIVAEEQGVGDGKKGVVGVEQVDADKGGEEHLKNKSTSTHNVNDADRVHVRVSLWSLHRLIPNLSPKQRQDVTDMGFGSVLGFKIKDVPTKLGFWLLENFNEDTCVLDVDGKQISITKETVRDVLGLPMGCVAVESRDETDFRHPLVVEWKRQFGKQERYKHIPVEKQIYTQADGGWMFKLNFLVLYFTSIGESNKNATVNLRFMSCIADENDIPLFDWCTFVLECLVRTKKTWVRTSHYCGPVIVLLIVYANWMRQRTGNGHGEMPLVNNWTGDQLNKLEEDRFNPKNVEEVKKSVAAKYKKAGELINEGDEALDEALEQYPHDEQLLELKELRDVLFGARKYHPANESRKANEEGDDEECCTPVNDVPKPCSFNFEADEERDDEPFPFTQFYGTPSAYVAYNEEVELQRSKEEKWLRSDSVSISNFDLNKSQPPATQGRTVGGDDGMEEGQKLLDFLPLYDSQDMPHFECFTPETLKIGNDSNKKSSSAIAEYTICDAKPLQYITPEDEDMTKRFKRPAEVLCSPYVCRSVCLASGLSAHEKRVSDCLFSGRFSETDILFWTASAYGPRVVLESLCPGIMIASGVIDIFTKVLNYAERFRDPRKQMRKVFCDTSLLHEWDVMASTAKKADVKEASDKFNKNMASIMQRTEYRTLYYVDLVFFPVIQDNHFFLVCMHLKLKEVQILDNMLSTEENVAKRYGEVIEFLVARFEDFLAIENHPARGLMRIAVRKILRLGCMTKANFIDCGVFVMRHMETYLGGGEYDDRCGLRREGLPQKIQLDELRKKYAAKILLSDINQKKPDFEVEAEAFKMLPPEEKQKLEAMSFETIKARVTSML</sequence>
<comment type="similarity">
    <text evidence="1">Belongs to the peptidase C48 family.</text>
</comment>
<feature type="compositionally biased region" description="Basic and acidic residues" evidence="4">
    <location>
        <begin position="148"/>
        <end position="157"/>
    </location>
</feature>
<dbReference type="Proteomes" id="UP000245207">
    <property type="component" value="Unassembled WGS sequence"/>
</dbReference>
<accession>A0A2U1NPF2</accession>
<evidence type="ECO:0000256" key="3">
    <source>
        <dbReference type="ARBA" id="ARBA00022801"/>
    </source>
</evidence>
<evidence type="ECO:0000256" key="4">
    <source>
        <dbReference type="SAM" id="MobiDB-lite"/>
    </source>
</evidence>
<protein>
    <submittedName>
        <fullName evidence="6">Peptidase C48, SUMO/Sentrin/Ubl1</fullName>
    </submittedName>
</protein>
<dbReference type="GO" id="GO:0006508">
    <property type="term" value="P:proteolysis"/>
    <property type="evidence" value="ECO:0007669"/>
    <property type="project" value="UniProtKB-KW"/>
</dbReference>
<dbReference type="InterPro" id="IPR003653">
    <property type="entry name" value="Peptidase_C48_C"/>
</dbReference>
<name>A0A2U1NPF2_ARTAN</name>
<feature type="region of interest" description="Disordered" evidence="4">
    <location>
        <begin position="592"/>
        <end position="611"/>
    </location>
</feature>
<dbReference type="AlphaFoldDB" id="A0A2U1NPF2"/>
<evidence type="ECO:0000259" key="5">
    <source>
        <dbReference type="Pfam" id="PF02902"/>
    </source>
</evidence>
<feature type="region of interest" description="Disordered" evidence="4">
    <location>
        <begin position="132"/>
        <end position="157"/>
    </location>
</feature>
<feature type="compositionally biased region" description="Polar residues" evidence="4">
    <location>
        <begin position="592"/>
        <end position="605"/>
    </location>
</feature>
<dbReference type="Pfam" id="PF02902">
    <property type="entry name" value="Peptidase_C48"/>
    <property type="match status" value="1"/>
</dbReference>
<feature type="domain" description="Ubiquitin-like protease family profile" evidence="5">
    <location>
        <begin position="748"/>
        <end position="956"/>
    </location>
</feature>
<evidence type="ECO:0000256" key="2">
    <source>
        <dbReference type="ARBA" id="ARBA00022670"/>
    </source>
</evidence>
<dbReference type="Gene3D" id="3.40.395.10">
    <property type="entry name" value="Adenoviral Proteinase, Chain A"/>
    <property type="match status" value="1"/>
</dbReference>
<proteinExistence type="inferred from homology"/>
<dbReference type="PANTHER" id="PTHR34835:SF90">
    <property type="entry name" value="AMINOTRANSFERASE-LIKE PLANT MOBILE DOMAIN-CONTAINING PROTEIN"/>
    <property type="match status" value="1"/>
</dbReference>
<keyword evidence="7" id="KW-1185">Reference proteome</keyword>
<keyword evidence="3" id="KW-0378">Hydrolase</keyword>
<dbReference type="PANTHER" id="PTHR34835">
    <property type="entry name" value="OS07G0283600 PROTEIN-RELATED"/>
    <property type="match status" value="1"/>
</dbReference>
<evidence type="ECO:0000313" key="6">
    <source>
        <dbReference type="EMBL" id="PWA75382.1"/>
    </source>
</evidence>
<dbReference type="EMBL" id="PKPP01002421">
    <property type="protein sequence ID" value="PWA75382.1"/>
    <property type="molecule type" value="Genomic_DNA"/>
</dbReference>
<dbReference type="InterPro" id="IPR038765">
    <property type="entry name" value="Papain-like_cys_pep_sf"/>
</dbReference>
<evidence type="ECO:0000256" key="1">
    <source>
        <dbReference type="ARBA" id="ARBA00005234"/>
    </source>
</evidence>
<reference evidence="6 7" key="1">
    <citation type="journal article" date="2018" name="Mol. Plant">
        <title>The genome of Artemisia annua provides insight into the evolution of Asteraceae family and artemisinin biosynthesis.</title>
        <authorList>
            <person name="Shen Q."/>
            <person name="Zhang L."/>
            <person name="Liao Z."/>
            <person name="Wang S."/>
            <person name="Yan T."/>
            <person name="Shi P."/>
            <person name="Liu M."/>
            <person name="Fu X."/>
            <person name="Pan Q."/>
            <person name="Wang Y."/>
            <person name="Lv Z."/>
            <person name="Lu X."/>
            <person name="Zhang F."/>
            <person name="Jiang W."/>
            <person name="Ma Y."/>
            <person name="Chen M."/>
            <person name="Hao X."/>
            <person name="Li L."/>
            <person name="Tang Y."/>
            <person name="Lv G."/>
            <person name="Zhou Y."/>
            <person name="Sun X."/>
            <person name="Brodelius P.E."/>
            <person name="Rose J.K.C."/>
            <person name="Tang K."/>
        </authorList>
    </citation>
    <scope>NUCLEOTIDE SEQUENCE [LARGE SCALE GENOMIC DNA]</scope>
    <source>
        <strain evidence="7">cv. Huhao1</strain>
        <tissue evidence="6">Leaf</tissue>
    </source>
</reference>
<keyword evidence="2" id="KW-0645">Protease</keyword>
<dbReference type="GO" id="GO:0008234">
    <property type="term" value="F:cysteine-type peptidase activity"/>
    <property type="evidence" value="ECO:0007669"/>
    <property type="project" value="InterPro"/>
</dbReference>
<dbReference type="OrthoDB" id="1749738at2759"/>
<organism evidence="6 7">
    <name type="scientific">Artemisia annua</name>
    <name type="common">Sweet wormwood</name>
    <dbReference type="NCBI Taxonomy" id="35608"/>
    <lineage>
        <taxon>Eukaryota</taxon>
        <taxon>Viridiplantae</taxon>
        <taxon>Streptophyta</taxon>
        <taxon>Embryophyta</taxon>
        <taxon>Tracheophyta</taxon>
        <taxon>Spermatophyta</taxon>
        <taxon>Magnoliopsida</taxon>
        <taxon>eudicotyledons</taxon>
        <taxon>Gunneridae</taxon>
        <taxon>Pentapetalae</taxon>
        <taxon>asterids</taxon>
        <taxon>campanulids</taxon>
        <taxon>Asterales</taxon>
        <taxon>Asteraceae</taxon>
        <taxon>Asteroideae</taxon>
        <taxon>Anthemideae</taxon>
        <taxon>Artemisiinae</taxon>
        <taxon>Artemisia</taxon>
    </lineage>
</organism>
<gene>
    <name evidence="6" type="ORF">CTI12_AA243340</name>
</gene>
<comment type="caution">
    <text evidence="6">The sequence shown here is derived from an EMBL/GenBank/DDBJ whole genome shotgun (WGS) entry which is preliminary data.</text>
</comment>
<evidence type="ECO:0000313" key="7">
    <source>
        <dbReference type="Proteomes" id="UP000245207"/>
    </source>
</evidence>